<evidence type="ECO:0000256" key="1">
    <source>
        <dbReference type="SAM" id="MobiDB-lite"/>
    </source>
</evidence>
<accession>A0A0N5AAN2</accession>
<evidence type="ECO:0000259" key="2">
    <source>
        <dbReference type="Pfam" id="PF23626"/>
    </source>
</evidence>
<organism evidence="3 4">
    <name type="scientific">Syphacia muris</name>
    <dbReference type="NCBI Taxonomy" id="451379"/>
    <lineage>
        <taxon>Eukaryota</taxon>
        <taxon>Metazoa</taxon>
        <taxon>Ecdysozoa</taxon>
        <taxon>Nematoda</taxon>
        <taxon>Chromadorea</taxon>
        <taxon>Rhabditida</taxon>
        <taxon>Spirurina</taxon>
        <taxon>Oxyuridomorpha</taxon>
        <taxon>Oxyuroidea</taxon>
        <taxon>Oxyuridae</taxon>
        <taxon>Syphacia</taxon>
    </lineage>
</organism>
<feature type="domain" description="aECM cysteine-cradle" evidence="2">
    <location>
        <begin position="328"/>
        <end position="377"/>
    </location>
</feature>
<dbReference type="AlphaFoldDB" id="A0A0N5AAN2"/>
<dbReference type="PANTHER" id="PTHR37435:SF4">
    <property type="entry name" value="GROUND-LIKE DOMAIN-CONTAINING PROTEIN"/>
    <property type="match status" value="1"/>
</dbReference>
<dbReference type="Pfam" id="PF23626">
    <property type="entry name" value="CCD_aECM"/>
    <property type="match status" value="1"/>
</dbReference>
<keyword evidence="3" id="KW-1185">Reference proteome</keyword>
<evidence type="ECO:0000313" key="3">
    <source>
        <dbReference type="Proteomes" id="UP000046393"/>
    </source>
</evidence>
<dbReference type="PANTHER" id="PTHR37435">
    <property type="entry name" value="PROTEIN CBG14344"/>
    <property type="match status" value="1"/>
</dbReference>
<dbReference type="STRING" id="451379.A0A0N5AAN2"/>
<proteinExistence type="predicted"/>
<dbReference type="WBParaSite" id="SMUV_0000120801-mRNA-1">
    <property type="protein sequence ID" value="SMUV_0000120801-mRNA-1"/>
    <property type="gene ID" value="SMUV_0000120801"/>
</dbReference>
<dbReference type="Proteomes" id="UP000046393">
    <property type="component" value="Unplaced"/>
</dbReference>
<evidence type="ECO:0000313" key="4">
    <source>
        <dbReference type="WBParaSite" id="SMUV_0000120801-mRNA-1"/>
    </source>
</evidence>
<feature type="region of interest" description="Disordered" evidence="1">
    <location>
        <begin position="141"/>
        <end position="175"/>
    </location>
</feature>
<protein>
    <submittedName>
        <fullName evidence="4">Ground-like domain-containing protein</fullName>
    </submittedName>
</protein>
<name>A0A0N5AAN2_9BILA</name>
<dbReference type="InterPro" id="IPR055352">
    <property type="entry name" value="CCD_aECM"/>
</dbReference>
<feature type="compositionally biased region" description="Low complexity" evidence="1">
    <location>
        <begin position="208"/>
        <end position="222"/>
    </location>
</feature>
<sequence>MAIVLSSDSTTLNLNTLRRSCNSPSAKMHLLHITCITALLICAAETLEWQNGIQPQIQLDDILNTLKDTLLPSFYPKPKPFLQNFYYQSTTTTTTPQTLVTDINDISFLQELDSSETFQLDSKTMGMNVIAVTKSTALEDSKASAEISTGSNDDEYRSTDNWYDANKNHDNDSSFVSENEAIDSDAIKPFKSNNIWNDNNDESKNVLDAYSTSSNDDNSNNPEDSKDNVYLEQVNDEDDKPTVVAESGKRNLFGIPFSIKIKKSSSVPKYSTDRVRWRTVPSNIYFTATSPSVVPFTTVQPFPSATIQQDIMNMKEYAEKDITEESLQMICDNAKRLSKAFSIHDLPSFARKNCSIVRMYYPYATCEKIAAVLDYCFPPNPLQPSSFV</sequence>
<reference evidence="4" key="1">
    <citation type="submission" date="2017-02" db="UniProtKB">
        <authorList>
            <consortium name="WormBaseParasite"/>
        </authorList>
    </citation>
    <scope>IDENTIFICATION</scope>
</reference>
<feature type="region of interest" description="Disordered" evidence="1">
    <location>
        <begin position="206"/>
        <end position="227"/>
    </location>
</feature>